<organism evidence="2 3">
    <name type="scientific">Erwinia plantamica</name>
    <dbReference type="NCBI Taxonomy" id="3237104"/>
    <lineage>
        <taxon>Bacteria</taxon>
        <taxon>Pseudomonadati</taxon>
        <taxon>Pseudomonadota</taxon>
        <taxon>Gammaproteobacteria</taxon>
        <taxon>Enterobacterales</taxon>
        <taxon>Erwiniaceae</taxon>
        <taxon>Erwinia</taxon>
    </lineage>
</organism>
<dbReference type="EMBL" id="JBGCUC010000009">
    <property type="protein sequence ID" value="MFG6076997.1"/>
    <property type="molecule type" value="Genomic_DNA"/>
</dbReference>
<sequence>MKNELYKDLKKGYPKFKKEASIGVFAIACAVLFIIITSSIFG</sequence>
<keyword evidence="1" id="KW-1133">Transmembrane helix</keyword>
<feature type="transmembrane region" description="Helical" evidence="1">
    <location>
        <begin position="20"/>
        <end position="41"/>
    </location>
</feature>
<reference evidence="2 3" key="1">
    <citation type="submission" date="2024-07" db="EMBL/GenBank/DDBJ databases">
        <title>Novel bacterial strain Erwinia sp. OPT-41 promoting growth of various crops.</title>
        <authorList>
            <person name="Egorshina A."/>
            <person name="Lukyantsev M.A."/>
            <person name="Golubev S.N."/>
            <person name="Muratova A.Y."/>
            <person name="Bulygina E.A."/>
        </authorList>
    </citation>
    <scope>NUCLEOTIDE SEQUENCE [LARGE SCALE GENOMIC DNA]</scope>
    <source>
        <strain evidence="2 3">OPT-41</strain>
    </source>
</reference>
<proteinExistence type="predicted"/>
<name>A0ABW7CLN3_9GAMM</name>
<evidence type="ECO:0000313" key="3">
    <source>
        <dbReference type="Proteomes" id="UP001605250"/>
    </source>
</evidence>
<accession>A0ABW7CLN3</accession>
<keyword evidence="3" id="KW-1185">Reference proteome</keyword>
<evidence type="ECO:0000256" key="1">
    <source>
        <dbReference type="SAM" id="Phobius"/>
    </source>
</evidence>
<dbReference type="Proteomes" id="UP001605250">
    <property type="component" value="Unassembled WGS sequence"/>
</dbReference>
<keyword evidence="1" id="KW-0812">Transmembrane</keyword>
<evidence type="ECO:0000313" key="2">
    <source>
        <dbReference type="EMBL" id="MFG6076997.1"/>
    </source>
</evidence>
<comment type="caution">
    <text evidence="2">The sequence shown here is derived from an EMBL/GenBank/DDBJ whole genome shotgun (WGS) entry which is preliminary data.</text>
</comment>
<protein>
    <submittedName>
        <fullName evidence="2">Uncharacterized protein</fullName>
    </submittedName>
</protein>
<gene>
    <name evidence="2" type="ORF">AB3U87_11575</name>
</gene>
<dbReference type="RefSeq" id="WP_394149087.1">
    <property type="nucleotide sequence ID" value="NZ_JBGCUC010000009.1"/>
</dbReference>
<keyword evidence="1" id="KW-0472">Membrane</keyword>